<evidence type="ECO:0000313" key="3">
    <source>
        <dbReference type="Proteomes" id="UP001603978"/>
    </source>
</evidence>
<evidence type="ECO:0000259" key="1">
    <source>
        <dbReference type="Pfam" id="PF13649"/>
    </source>
</evidence>
<dbReference type="InterPro" id="IPR041698">
    <property type="entry name" value="Methyltransf_25"/>
</dbReference>
<dbReference type="RefSeq" id="WP_393169497.1">
    <property type="nucleotide sequence ID" value="NZ_JBICRM010000016.1"/>
</dbReference>
<dbReference type="EC" id="2.1.-.-" evidence="2"/>
<comment type="caution">
    <text evidence="2">The sequence shown here is derived from an EMBL/GenBank/DDBJ whole genome shotgun (WGS) entry which is preliminary data.</text>
</comment>
<keyword evidence="2" id="KW-0489">Methyltransferase</keyword>
<evidence type="ECO:0000313" key="2">
    <source>
        <dbReference type="EMBL" id="MFG1706546.1"/>
    </source>
</evidence>
<sequence length="199" mass="21563">MTDTPHGSQEELYSGPLPWDIGRPQPAFLDLAQAGVIQGRVLDVGCGTGEHTLMCAALDLDATGVDLAPKAINLAQDKARERGLTARFLRHNALRLAELGESFDTVLDSLVFHIFSDDNRAAYVESLRSATKPGGRLFLLCFSDRQPGEGEYGPRRVTQQEITAAFAEGWKLDSIKAGTIDNTVIPDGVLAWLVALTRS</sequence>
<proteinExistence type="predicted"/>
<gene>
    <name evidence="2" type="ORF">ACFLIM_25460</name>
</gene>
<dbReference type="InterPro" id="IPR029063">
    <property type="entry name" value="SAM-dependent_MTases_sf"/>
</dbReference>
<organism evidence="2 3">
    <name type="scientific">Nonomuraea marmarensis</name>
    <dbReference type="NCBI Taxonomy" id="3351344"/>
    <lineage>
        <taxon>Bacteria</taxon>
        <taxon>Bacillati</taxon>
        <taxon>Actinomycetota</taxon>
        <taxon>Actinomycetes</taxon>
        <taxon>Streptosporangiales</taxon>
        <taxon>Streptosporangiaceae</taxon>
        <taxon>Nonomuraea</taxon>
    </lineage>
</organism>
<dbReference type="Gene3D" id="3.40.50.150">
    <property type="entry name" value="Vaccinia Virus protein VP39"/>
    <property type="match status" value="1"/>
</dbReference>
<dbReference type="CDD" id="cd02440">
    <property type="entry name" value="AdoMet_MTases"/>
    <property type="match status" value="1"/>
</dbReference>
<dbReference type="Pfam" id="PF13649">
    <property type="entry name" value="Methyltransf_25"/>
    <property type="match status" value="1"/>
</dbReference>
<dbReference type="Proteomes" id="UP001603978">
    <property type="component" value="Unassembled WGS sequence"/>
</dbReference>
<dbReference type="GO" id="GO:0008168">
    <property type="term" value="F:methyltransferase activity"/>
    <property type="evidence" value="ECO:0007669"/>
    <property type="project" value="UniProtKB-KW"/>
</dbReference>
<dbReference type="PANTHER" id="PTHR43464">
    <property type="entry name" value="METHYLTRANSFERASE"/>
    <property type="match status" value="1"/>
</dbReference>
<dbReference type="GO" id="GO:0032259">
    <property type="term" value="P:methylation"/>
    <property type="evidence" value="ECO:0007669"/>
    <property type="project" value="UniProtKB-KW"/>
</dbReference>
<dbReference type="EMBL" id="JBICRM010000016">
    <property type="protein sequence ID" value="MFG1706546.1"/>
    <property type="molecule type" value="Genomic_DNA"/>
</dbReference>
<protein>
    <submittedName>
        <fullName evidence="2">Class I SAM-dependent methyltransferase</fullName>
        <ecNumber evidence="2">2.1.-.-</ecNumber>
    </submittedName>
</protein>
<dbReference type="PANTHER" id="PTHR43464:SF23">
    <property type="entry name" value="JUVENILE HORMONE ACID O-METHYLTRANSFERASE"/>
    <property type="match status" value="1"/>
</dbReference>
<feature type="domain" description="Methyltransferase" evidence="1">
    <location>
        <begin position="41"/>
        <end position="135"/>
    </location>
</feature>
<name>A0ABW7AGR3_9ACTN</name>
<dbReference type="SUPFAM" id="SSF53335">
    <property type="entry name" value="S-adenosyl-L-methionine-dependent methyltransferases"/>
    <property type="match status" value="1"/>
</dbReference>
<accession>A0ABW7AGR3</accession>
<keyword evidence="3" id="KW-1185">Reference proteome</keyword>
<reference evidence="2 3" key="1">
    <citation type="submission" date="2024-10" db="EMBL/GenBank/DDBJ databases">
        <authorList>
            <person name="Topkara A.R."/>
            <person name="Saygin H."/>
        </authorList>
    </citation>
    <scope>NUCLEOTIDE SEQUENCE [LARGE SCALE GENOMIC DNA]</scope>
    <source>
        <strain evidence="2 3">M3C6</strain>
    </source>
</reference>
<keyword evidence="2" id="KW-0808">Transferase</keyword>